<evidence type="ECO:0000313" key="3">
    <source>
        <dbReference type="Proteomes" id="UP001596380"/>
    </source>
</evidence>
<accession>A0ABW2CTZ3</accession>
<keyword evidence="3" id="KW-1185">Reference proteome</keyword>
<dbReference type="RefSeq" id="WP_160825763.1">
    <property type="nucleotide sequence ID" value="NZ_JBHSXE010000001.1"/>
</dbReference>
<protein>
    <submittedName>
        <fullName evidence="2">Uncharacterized protein</fullName>
    </submittedName>
</protein>
<dbReference type="EMBL" id="JBHSXS010000036">
    <property type="protein sequence ID" value="MFC6885262.1"/>
    <property type="molecule type" value="Genomic_DNA"/>
</dbReference>
<organism evidence="2 3">
    <name type="scientific">Actinomadura yumaensis</name>
    <dbReference type="NCBI Taxonomy" id="111807"/>
    <lineage>
        <taxon>Bacteria</taxon>
        <taxon>Bacillati</taxon>
        <taxon>Actinomycetota</taxon>
        <taxon>Actinomycetes</taxon>
        <taxon>Streptosporangiales</taxon>
        <taxon>Thermomonosporaceae</taxon>
        <taxon>Actinomadura</taxon>
    </lineage>
</organism>
<name>A0ABW2CTZ3_9ACTN</name>
<feature type="transmembrane region" description="Helical" evidence="1">
    <location>
        <begin position="37"/>
        <end position="58"/>
    </location>
</feature>
<sequence>MTDQQRDLFGPLHVYEIQPRRDQLLAEAARLVRTVRIAVAVWTALALGVALGVLVVLLRG</sequence>
<keyword evidence="1" id="KW-0812">Transmembrane</keyword>
<keyword evidence="1" id="KW-0472">Membrane</keyword>
<reference evidence="3" key="1">
    <citation type="journal article" date="2019" name="Int. J. Syst. Evol. Microbiol.">
        <title>The Global Catalogue of Microorganisms (GCM) 10K type strain sequencing project: providing services to taxonomists for standard genome sequencing and annotation.</title>
        <authorList>
            <consortium name="The Broad Institute Genomics Platform"/>
            <consortium name="The Broad Institute Genome Sequencing Center for Infectious Disease"/>
            <person name="Wu L."/>
            <person name="Ma J."/>
        </authorList>
    </citation>
    <scope>NUCLEOTIDE SEQUENCE [LARGE SCALE GENOMIC DNA]</scope>
    <source>
        <strain evidence="3">JCM 3369</strain>
    </source>
</reference>
<evidence type="ECO:0000313" key="2">
    <source>
        <dbReference type="EMBL" id="MFC6885262.1"/>
    </source>
</evidence>
<proteinExistence type="predicted"/>
<dbReference type="Proteomes" id="UP001596380">
    <property type="component" value="Unassembled WGS sequence"/>
</dbReference>
<keyword evidence="1" id="KW-1133">Transmembrane helix</keyword>
<gene>
    <name evidence="2" type="ORF">ACFQKB_36275</name>
</gene>
<evidence type="ECO:0000256" key="1">
    <source>
        <dbReference type="SAM" id="Phobius"/>
    </source>
</evidence>
<comment type="caution">
    <text evidence="2">The sequence shown here is derived from an EMBL/GenBank/DDBJ whole genome shotgun (WGS) entry which is preliminary data.</text>
</comment>